<gene>
    <name evidence="3" type="ORF">DW663_01280</name>
</gene>
<feature type="transmembrane region" description="Helical" evidence="2">
    <location>
        <begin position="6"/>
        <end position="23"/>
    </location>
</feature>
<sequence>MLYFFYIFSFLSCSPIFMLYLIKNPLKNKVLNIILITLSGIKVLLDLLVYFVFLTELGRFEKTLIITIICTNLYFYLNMTNNQILKEKIPNFLKKLNSKIDSNLRDIKNNTSEEKKSSPSISEEKITQEIPSEIPSETNPRATSKTNNSQKVYRNIIEEAKEYLDTGEIFSFYYKGASDFEYNLRNIAVNKIYNNFSYSYIEGIDIDINAPRTFRTDRMLSITQEISGLSESEIEELKSFYEKAKATKDFIEKINFTNPTKFFDISDEIDIVSVLSNGGFIKKDGKNCQIFDNSFKYLGSKLWNITSLKKNHPYILTPKKTVFISSLGYSNFEFFTYTSEIIEALNNYDEEKLREIKAIFKLK</sequence>
<dbReference type="AlphaFoldDB" id="A0A414Q300"/>
<keyword evidence="2" id="KW-0472">Membrane</keyword>
<reference evidence="3 4" key="1">
    <citation type="submission" date="2018-08" db="EMBL/GenBank/DDBJ databases">
        <title>A genome reference for cultivated species of the human gut microbiota.</title>
        <authorList>
            <person name="Zou Y."/>
            <person name="Xue W."/>
            <person name="Luo G."/>
        </authorList>
    </citation>
    <scope>NUCLEOTIDE SEQUENCE [LARGE SCALE GENOMIC DNA]</scope>
    <source>
        <strain evidence="3 4">AM25-1</strain>
    </source>
</reference>
<feature type="transmembrane region" description="Helical" evidence="2">
    <location>
        <begin position="59"/>
        <end position="77"/>
    </location>
</feature>
<comment type="caution">
    <text evidence="3">The sequence shown here is derived from an EMBL/GenBank/DDBJ whole genome shotgun (WGS) entry which is preliminary data.</text>
</comment>
<name>A0A414Q300_FUSMR</name>
<evidence type="ECO:0000256" key="1">
    <source>
        <dbReference type="SAM" id="MobiDB-lite"/>
    </source>
</evidence>
<protein>
    <submittedName>
        <fullName evidence="3">Uncharacterized protein</fullName>
    </submittedName>
</protein>
<keyword evidence="2" id="KW-0812">Transmembrane</keyword>
<dbReference type="RefSeq" id="WP_118233917.1">
    <property type="nucleotide sequence ID" value="NZ_QRHL01000001.1"/>
</dbReference>
<organism evidence="3 4">
    <name type="scientific">Fusobacterium mortiferum</name>
    <dbReference type="NCBI Taxonomy" id="850"/>
    <lineage>
        <taxon>Bacteria</taxon>
        <taxon>Fusobacteriati</taxon>
        <taxon>Fusobacteriota</taxon>
        <taxon>Fusobacteriia</taxon>
        <taxon>Fusobacteriales</taxon>
        <taxon>Fusobacteriaceae</taxon>
        <taxon>Fusobacterium</taxon>
    </lineage>
</organism>
<evidence type="ECO:0000313" key="3">
    <source>
        <dbReference type="EMBL" id="RHF75052.1"/>
    </source>
</evidence>
<feature type="region of interest" description="Disordered" evidence="1">
    <location>
        <begin position="107"/>
        <end position="148"/>
    </location>
</feature>
<dbReference type="Proteomes" id="UP000284676">
    <property type="component" value="Unassembled WGS sequence"/>
</dbReference>
<feature type="transmembrane region" description="Helical" evidence="2">
    <location>
        <begin position="30"/>
        <end position="53"/>
    </location>
</feature>
<evidence type="ECO:0000256" key="2">
    <source>
        <dbReference type="SAM" id="Phobius"/>
    </source>
</evidence>
<accession>A0A414Q300</accession>
<proteinExistence type="predicted"/>
<evidence type="ECO:0000313" key="4">
    <source>
        <dbReference type="Proteomes" id="UP000284676"/>
    </source>
</evidence>
<feature type="compositionally biased region" description="Basic and acidic residues" evidence="1">
    <location>
        <begin position="107"/>
        <end position="127"/>
    </location>
</feature>
<keyword evidence="2" id="KW-1133">Transmembrane helix</keyword>
<dbReference type="EMBL" id="QRHL01000001">
    <property type="protein sequence ID" value="RHF75052.1"/>
    <property type="molecule type" value="Genomic_DNA"/>
</dbReference>
<feature type="compositionally biased region" description="Polar residues" evidence="1">
    <location>
        <begin position="135"/>
        <end position="148"/>
    </location>
</feature>